<gene>
    <name evidence="2" type="ORF">BofuT4_uP021410.1</name>
</gene>
<reference evidence="3" key="1">
    <citation type="journal article" date="2011" name="PLoS Genet.">
        <title>Genomic analysis of the necrotrophic fungal pathogens Sclerotinia sclerotiorum and Botrytis cinerea.</title>
        <authorList>
            <person name="Amselem J."/>
            <person name="Cuomo C.A."/>
            <person name="van Kan J.A."/>
            <person name="Viaud M."/>
            <person name="Benito E.P."/>
            <person name="Couloux A."/>
            <person name="Coutinho P.M."/>
            <person name="de Vries R.P."/>
            <person name="Dyer P.S."/>
            <person name="Fillinger S."/>
            <person name="Fournier E."/>
            <person name="Gout L."/>
            <person name="Hahn M."/>
            <person name="Kohn L."/>
            <person name="Lapalu N."/>
            <person name="Plummer K.M."/>
            <person name="Pradier J.M."/>
            <person name="Quevillon E."/>
            <person name="Sharon A."/>
            <person name="Simon A."/>
            <person name="ten Have A."/>
            <person name="Tudzynski B."/>
            <person name="Tudzynski P."/>
            <person name="Wincker P."/>
            <person name="Andrew M."/>
            <person name="Anthouard V."/>
            <person name="Beever R.E."/>
            <person name="Beffa R."/>
            <person name="Benoit I."/>
            <person name="Bouzid O."/>
            <person name="Brault B."/>
            <person name="Chen Z."/>
            <person name="Choquer M."/>
            <person name="Collemare J."/>
            <person name="Cotton P."/>
            <person name="Danchin E.G."/>
            <person name="Da Silva C."/>
            <person name="Gautier A."/>
            <person name="Giraud C."/>
            <person name="Giraud T."/>
            <person name="Gonzalez C."/>
            <person name="Grossetete S."/>
            <person name="Guldener U."/>
            <person name="Henrissat B."/>
            <person name="Howlett B.J."/>
            <person name="Kodira C."/>
            <person name="Kretschmer M."/>
            <person name="Lappartient A."/>
            <person name="Leroch M."/>
            <person name="Levis C."/>
            <person name="Mauceli E."/>
            <person name="Neuveglise C."/>
            <person name="Oeser B."/>
            <person name="Pearson M."/>
            <person name="Poulain J."/>
            <person name="Poussereau N."/>
            <person name="Quesneville H."/>
            <person name="Rascle C."/>
            <person name="Schumacher J."/>
            <person name="Segurens B."/>
            <person name="Sexton A."/>
            <person name="Silva E."/>
            <person name="Sirven C."/>
            <person name="Soanes D.M."/>
            <person name="Talbot N.J."/>
            <person name="Templeton M."/>
            <person name="Yandava C."/>
            <person name="Yarden O."/>
            <person name="Zeng Q."/>
            <person name="Rollins J.A."/>
            <person name="Lebrun M.H."/>
            <person name="Dickman M."/>
        </authorList>
    </citation>
    <scope>NUCLEOTIDE SEQUENCE [LARGE SCALE GENOMIC DNA]</scope>
    <source>
        <strain evidence="3">T4</strain>
    </source>
</reference>
<sequence>MKTETADDQDHGTPPDVISSEKTSNHSTPRALNAAEVRALELQPDASAEGGTREF</sequence>
<proteinExistence type="predicted"/>
<feature type="region of interest" description="Disordered" evidence="1">
    <location>
        <begin position="1"/>
        <end position="34"/>
    </location>
</feature>
<evidence type="ECO:0000256" key="1">
    <source>
        <dbReference type="SAM" id="MobiDB-lite"/>
    </source>
</evidence>
<name>G2YJE8_BOTF4</name>
<feature type="compositionally biased region" description="Basic and acidic residues" evidence="1">
    <location>
        <begin position="1"/>
        <end position="13"/>
    </location>
</feature>
<feature type="compositionally biased region" description="Polar residues" evidence="1">
    <location>
        <begin position="20"/>
        <end position="30"/>
    </location>
</feature>
<dbReference type="HOGENOM" id="CLU_3032113_0_0_1"/>
<protein>
    <submittedName>
        <fullName evidence="2">Uncharacterized protein</fullName>
    </submittedName>
</protein>
<accession>G2YJE8</accession>
<evidence type="ECO:0000313" key="2">
    <source>
        <dbReference type="EMBL" id="CCD51835.1"/>
    </source>
</evidence>
<dbReference type="InParanoid" id="G2YJE8"/>
<evidence type="ECO:0000313" key="3">
    <source>
        <dbReference type="Proteomes" id="UP000008177"/>
    </source>
</evidence>
<organism evidence="2 3">
    <name type="scientific">Botryotinia fuckeliana (strain T4)</name>
    <name type="common">Noble rot fungus</name>
    <name type="synonym">Botrytis cinerea</name>
    <dbReference type="NCBI Taxonomy" id="999810"/>
    <lineage>
        <taxon>Eukaryota</taxon>
        <taxon>Fungi</taxon>
        <taxon>Dikarya</taxon>
        <taxon>Ascomycota</taxon>
        <taxon>Pezizomycotina</taxon>
        <taxon>Leotiomycetes</taxon>
        <taxon>Helotiales</taxon>
        <taxon>Sclerotiniaceae</taxon>
        <taxon>Botrytis</taxon>
    </lineage>
</organism>
<dbReference type="Proteomes" id="UP000008177">
    <property type="component" value="Unplaced contigs"/>
</dbReference>
<dbReference type="EMBL" id="FQ790337">
    <property type="protein sequence ID" value="CCD51835.1"/>
    <property type="molecule type" value="Genomic_DNA"/>
</dbReference>
<dbReference type="AlphaFoldDB" id="G2YJE8"/>